<dbReference type="InterPro" id="IPR001005">
    <property type="entry name" value="SANT/Myb"/>
</dbReference>
<evidence type="ECO:0000256" key="1">
    <source>
        <dbReference type="SAM" id="MobiDB-lite"/>
    </source>
</evidence>
<sequence>MANAGIHPSFFAEEMYYHVRDEQQTAQDYNYDAFASYHSEATVAFRPLLPSNAASPSISMPPFVPVKAEGASSLPRPGILAAHVDNSQFLPIADELWDSASIDYDADASSPGSDDTINSPATPIADSGPSFTQLFFQQGHGGNTVAADFAAKRSADNLSIAPLYPAATPNAAFWPQPQFPHSTAAMQTSSPITAISPDAVMPAPVIPTQDQHVAQEPSQFARFIRQENELFDSGTSTRNAVVEELPDAPPHEDEIFSDKEDTSSSHTNSSMDSAARHKWEDELLFREWQKGTPYRRIKAMGDFKVAESTLRGRIRTMTKDKSERVRRPEWTAEDEDLLRQAVAHYSRELPLRARASRKLPWLKIAKWIKENGGSYQFASAACSKKWDNMTAR</sequence>
<dbReference type="OrthoDB" id="3439209at2759"/>
<feature type="compositionally biased region" description="Basic and acidic residues" evidence="1">
    <location>
        <begin position="249"/>
        <end position="263"/>
    </location>
</feature>
<feature type="domain" description="Myb-like" evidence="2">
    <location>
        <begin position="322"/>
        <end position="390"/>
    </location>
</feature>
<comment type="caution">
    <text evidence="3">The sequence shown here is derived from an EMBL/GenBank/DDBJ whole genome shotgun (WGS) entry which is preliminary data.</text>
</comment>
<name>A0A3M7FR34_HORWE</name>
<dbReference type="AlphaFoldDB" id="A0A3M7FR34"/>
<evidence type="ECO:0000313" key="4">
    <source>
        <dbReference type="Proteomes" id="UP000268823"/>
    </source>
</evidence>
<dbReference type="EMBL" id="QWIR01000042">
    <property type="protein sequence ID" value="RMY91288.1"/>
    <property type="molecule type" value="Genomic_DNA"/>
</dbReference>
<evidence type="ECO:0000313" key="3">
    <source>
        <dbReference type="EMBL" id="RMY91288.1"/>
    </source>
</evidence>
<protein>
    <recommendedName>
        <fullName evidence="2">Myb-like domain-containing protein</fullName>
    </recommendedName>
</protein>
<dbReference type="VEuPathDB" id="FungiDB:BTJ68_14638"/>
<reference evidence="3 4" key="1">
    <citation type="journal article" date="2018" name="BMC Genomics">
        <title>Genomic evidence for intraspecific hybridization in a clonal and extremely halotolerant yeast.</title>
        <authorList>
            <person name="Gostincar C."/>
            <person name="Stajich J.E."/>
            <person name="Zupancic J."/>
            <person name="Zalar P."/>
            <person name="Gunde-Cimerman N."/>
        </authorList>
    </citation>
    <scope>NUCLEOTIDE SEQUENCE [LARGE SCALE GENOMIC DNA]</scope>
    <source>
        <strain evidence="3 4">EXF-2788</strain>
    </source>
</reference>
<gene>
    <name evidence="3" type="ORF">D0861_03183</name>
</gene>
<organism evidence="3 4">
    <name type="scientific">Hortaea werneckii</name>
    <name type="common">Black yeast</name>
    <name type="synonym">Cladosporium werneckii</name>
    <dbReference type="NCBI Taxonomy" id="91943"/>
    <lineage>
        <taxon>Eukaryota</taxon>
        <taxon>Fungi</taxon>
        <taxon>Dikarya</taxon>
        <taxon>Ascomycota</taxon>
        <taxon>Pezizomycotina</taxon>
        <taxon>Dothideomycetes</taxon>
        <taxon>Dothideomycetidae</taxon>
        <taxon>Mycosphaerellales</taxon>
        <taxon>Teratosphaeriaceae</taxon>
        <taxon>Hortaea</taxon>
    </lineage>
</organism>
<accession>A0A3M7FR34</accession>
<evidence type="ECO:0000259" key="2">
    <source>
        <dbReference type="PROSITE" id="PS50090"/>
    </source>
</evidence>
<feature type="compositionally biased region" description="Low complexity" evidence="1">
    <location>
        <begin position="264"/>
        <end position="273"/>
    </location>
</feature>
<dbReference type="Proteomes" id="UP000268823">
    <property type="component" value="Unassembled WGS sequence"/>
</dbReference>
<dbReference type="PROSITE" id="PS50090">
    <property type="entry name" value="MYB_LIKE"/>
    <property type="match status" value="1"/>
</dbReference>
<proteinExistence type="predicted"/>
<feature type="region of interest" description="Disordered" evidence="1">
    <location>
        <begin position="246"/>
        <end position="276"/>
    </location>
</feature>